<evidence type="ECO:0000313" key="2">
    <source>
        <dbReference type="EMBL" id="KAG8201966.1"/>
    </source>
</evidence>
<accession>A0AAV6W1A9</accession>
<keyword evidence="3" id="KW-1185">Reference proteome</keyword>
<gene>
    <name evidence="2" type="ORF">JTE90_027439</name>
</gene>
<sequence>MFIIVVAAIPLCSLSPLPASMLTKLACGCAKRVQVPTHKDTIKRGDKPVIYYIKDYLTVHHDTSILRHSFPKLLAVGTARSSSPAINPLLDLLFHTLGVSLVLTRSILIKHKKKTNLIPLGVQTTVICCGTSSL</sequence>
<feature type="signal peptide" evidence="1">
    <location>
        <begin position="1"/>
        <end position="19"/>
    </location>
</feature>
<organism evidence="2 3">
    <name type="scientific">Oedothorax gibbosus</name>
    <dbReference type="NCBI Taxonomy" id="931172"/>
    <lineage>
        <taxon>Eukaryota</taxon>
        <taxon>Metazoa</taxon>
        <taxon>Ecdysozoa</taxon>
        <taxon>Arthropoda</taxon>
        <taxon>Chelicerata</taxon>
        <taxon>Arachnida</taxon>
        <taxon>Araneae</taxon>
        <taxon>Araneomorphae</taxon>
        <taxon>Entelegynae</taxon>
        <taxon>Araneoidea</taxon>
        <taxon>Linyphiidae</taxon>
        <taxon>Erigoninae</taxon>
        <taxon>Oedothorax</taxon>
    </lineage>
</organism>
<dbReference type="Proteomes" id="UP000827092">
    <property type="component" value="Unassembled WGS sequence"/>
</dbReference>
<evidence type="ECO:0000313" key="3">
    <source>
        <dbReference type="Proteomes" id="UP000827092"/>
    </source>
</evidence>
<reference evidence="2 3" key="1">
    <citation type="journal article" date="2022" name="Nat. Ecol. Evol.">
        <title>A masculinizing supergene underlies an exaggerated male reproductive morph in a spider.</title>
        <authorList>
            <person name="Hendrickx F."/>
            <person name="De Corte Z."/>
            <person name="Sonet G."/>
            <person name="Van Belleghem S.M."/>
            <person name="Kostlbacher S."/>
            <person name="Vangestel C."/>
        </authorList>
    </citation>
    <scope>NUCLEOTIDE SEQUENCE [LARGE SCALE GENOMIC DNA]</scope>
    <source>
        <strain evidence="2">W744_W776</strain>
    </source>
</reference>
<keyword evidence="1" id="KW-0732">Signal</keyword>
<feature type="chain" id="PRO_5043439954" description="Secreted protein" evidence="1">
    <location>
        <begin position="20"/>
        <end position="134"/>
    </location>
</feature>
<comment type="caution">
    <text evidence="2">The sequence shown here is derived from an EMBL/GenBank/DDBJ whole genome shotgun (WGS) entry which is preliminary data.</text>
</comment>
<evidence type="ECO:0000256" key="1">
    <source>
        <dbReference type="SAM" id="SignalP"/>
    </source>
</evidence>
<protein>
    <recommendedName>
        <fullName evidence="4">Secreted protein</fullName>
    </recommendedName>
</protein>
<dbReference type="EMBL" id="JAFNEN010000002">
    <property type="protein sequence ID" value="KAG8201966.1"/>
    <property type="molecule type" value="Genomic_DNA"/>
</dbReference>
<name>A0AAV6W1A9_9ARAC</name>
<evidence type="ECO:0008006" key="4">
    <source>
        <dbReference type="Google" id="ProtNLM"/>
    </source>
</evidence>
<dbReference type="AlphaFoldDB" id="A0AAV6W1A9"/>
<proteinExistence type="predicted"/>